<accession>A0A1N7KPH9</accession>
<dbReference type="NCBIfam" id="TIGR02396">
    <property type="entry name" value="diverge_rpsU"/>
    <property type="match status" value="1"/>
</dbReference>
<dbReference type="PANTHER" id="PTHR21427">
    <property type="entry name" value="UBIQUINONE BIOSYNTHESIS PROTEIN COQ9, MITOCHONDRIAL"/>
    <property type="match status" value="1"/>
</dbReference>
<keyword evidence="4" id="KW-0809">Transit peptide</keyword>
<dbReference type="STRING" id="407234.SAMN05421795_10218"/>
<comment type="pathway">
    <text evidence="1">Cofactor biosynthesis; ubiquinone biosynthesis.</text>
</comment>
<evidence type="ECO:0000256" key="6">
    <source>
        <dbReference type="ARBA" id="ARBA00058104"/>
    </source>
</evidence>
<organism evidence="8 9">
    <name type="scientific">Phaeovulum vinaykumarii</name>
    <dbReference type="NCBI Taxonomy" id="407234"/>
    <lineage>
        <taxon>Bacteria</taxon>
        <taxon>Pseudomonadati</taxon>
        <taxon>Pseudomonadota</taxon>
        <taxon>Alphaproteobacteria</taxon>
        <taxon>Rhodobacterales</taxon>
        <taxon>Paracoccaceae</taxon>
        <taxon>Phaeovulum</taxon>
    </lineage>
</organism>
<reference evidence="9" key="1">
    <citation type="submission" date="2017-01" db="EMBL/GenBank/DDBJ databases">
        <authorList>
            <person name="Varghese N."/>
            <person name="Submissions S."/>
        </authorList>
    </citation>
    <scope>NUCLEOTIDE SEQUENCE [LARGE SCALE GENOMIC DNA]</scope>
    <source>
        <strain evidence="9">DSM 18714</strain>
    </source>
</reference>
<dbReference type="EMBL" id="FTOM01000002">
    <property type="protein sequence ID" value="SIS63488.1"/>
    <property type="molecule type" value="Genomic_DNA"/>
</dbReference>
<dbReference type="InterPro" id="IPR013718">
    <property type="entry name" value="COQ9_C"/>
</dbReference>
<keyword evidence="3" id="KW-0831">Ubiquinone biosynthesis</keyword>
<proteinExistence type="inferred from homology"/>
<dbReference type="AlphaFoldDB" id="A0A1N7KPH9"/>
<comment type="function">
    <text evidence="6">Membrane-associated protein that warps the membrane surface to access and bind aromatic isoprenes with high specificity, including ubiquinone (CoQ) isoprene intermediates and presents them directly to COQ7, therefore facilitating the COQ7-mediated hydroxylase step. Participates in the biosynthesis of coenzyme Q, also named ubiquinone, an essential lipid-soluble electron transporter for aerobic cellular respiration.</text>
</comment>
<evidence type="ECO:0000256" key="5">
    <source>
        <dbReference type="ARBA" id="ARBA00023121"/>
    </source>
</evidence>
<dbReference type="PANTHER" id="PTHR21427:SF19">
    <property type="entry name" value="UBIQUINONE BIOSYNTHESIS PROTEIN COQ9, MITOCHONDRIAL"/>
    <property type="match status" value="1"/>
</dbReference>
<gene>
    <name evidence="8" type="ORF">SAMN05421795_10218</name>
</gene>
<evidence type="ECO:0000256" key="2">
    <source>
        <dbReference type="ARBA" id="ARBA00010766"/>
    </source>
</evidence>
<keyword evidence="8" id="KW-0830">Ubiquinone</keyword>
<evidence type="ECO:0000256" key="3">
    <source>
        <dbReference type="ARBA" id="ARBA00022688"/>
    </source>
</evidence>
<sequence>MRNSRLDQTTARAELLAAITPHVPFDGWSEPAFRMAVADCGMDPEIARVICPRGAADLAAEYHRQGDRLMLARLAETDLEALRYRDRVALAVRLRLEAVDPELVRRGAALFALPQHGGLGARLVWDTADAIWGALGDSSRDYNWYTKRATLSAVYSATALYWLGDQSPEHADTWAFLDRRIEGVLKFEKAKASLMKLPVLPGLLARVSAPEGDCPLPGRLHGAAR</sequence>
<dbReference type="GO" id="GO:0006744">
    <property type="term" value="P:ubiquinone biosynthetic process"/>
    <property type="evidence" value="ECO:0007669"/>
    <property type="project" value="UniProtKB-KW"/>
</dbReference>
<comment type="similarity">
    <text evidence="2">Belongs to the COQ9 family.</text>
</comment>
<evidence type="ECO:0000313" key="8">
    <source>
        <dbReference type="EMBL" id="SIS63488.1"/>
    </source>
</evidence>
<protein>
    <submittedName>
        <fullName evidence="8">Ubiquinone biosynthesis protein COQ9</fullName>
    </submittedName>
</protein>
<evidence type="ECO:0000256" key="4">
    <source>
        <dbReference type="ARBA" id="ARBA00022946"/>
    </source>
</evidence>
<evidence type="ECO:0000256" key="1">
    <source>
        <dbReference type="ARBA" id="ARBA00004749"/>
    </source>
</evidence>
<dbReference type="Proteomes" id="UP000186098">
    <property type="component" value="Unassembled WGS sequence"/>
</dbReference>
<name>A0A1N7KPH9_9RHOB</name>
<dbReference type="GO" id="GO:0008289">
    <property type="term" value="F:lipid binding"/>
    <property type="evidence" value="ECO:0007669"/>
    <property type="project" value="UniProtKB-KW"/>
</dbReference>
<dbReference type="InterPro" id="IPR012762">
    <property type="entry name" value="Ubiq_biosynth_COQ9"/>
</dbReference>
<dbReference type="OrthoDB" id="7201143at2"/>
<evidence type="ECO:0000313" key="9">
    <source>
        <dbReference type="Proteomes" id="UP000186098"/>
    </source>
</evidence>
<feature type="domain" description="COQ9 C-terminal" evidence="7">
    <location>
        <begin position="120"/>
        <end position="188"/>
    </location>
</feature>
<evidence type="ECO:0000259" key="7">
    <source>
        <dbReference type="Pfam" id="PF08511"/>
    </source>
</evidence>
<dbReference type="RefSeq" id="WP_076363742.1">
    <property type="nucleotide sequence ID" value="NZ_FTOM01000002.1"/>
</dbReference>
<keyword evidence="5" id="KW-0446">Lipid-binding</keyword>
<keyword evidence="9" id="KW-1185">Reference proteome</keyword>
<dbReference type="Pfam" id="PF08511">
    <property type="entry name" value="COQ9"/>
    <property type="match status" value="1"/>
</dbReference>
<dbReference type="Gene3D" id="1.10.357.10">
    <property type="entry name" value="Tetracycline Repressor, domain 2"/>
    <property type="match status" value="1"/>
</dbReference>